<dbReference type="EMBL" id="UZAM01017582">
    <property type="protein sequence ID" value="VDP47713.1"/>
    <property type="molecule type" value="Genomic_DNA"/>
</dbReference>
<feature type="region of interest" description="Disordered" evidence="1">
    <location>
        <begin position="83"/>
        <end position="119"/>
    </location>
</feature>
<evidence type="ECO:0000256" key="1">
    <source>
        <dbReference type="SAM" id="MobiDB-lite"/>
    </source>
</evidence>
<dbReference type="WBParaSite" id="SBAD_0001277901-mRNA-1">
    <property type="protein sequence ID" value="SBAD_0001277901-mRNA-1"/>
    <property type="gene ID" value="SBAD_0001277901"/>
</dbReference>
<evidence type="ECO:0000313" key="4">
    <source>
        <dbReference type="WBParaSite" id="SBAD_0001277901-mRNA-1"/>
    </source>
</evidence>
<dbReference type="Proteomes" id="UP000270296">
    <property type="component" value="Unassembled WGS sequence"/>
</dbReference>
<reference evidence="2 3" key="2">
    <citation type="submission" date="2018-11" db="EMBL/GenBank/DDBJ databases">
        <authorList>
            <consortium name="Pathogen Informatics"/>
        </authorList>
    </citation>
    <scope>NUCLEOTIDE SEQUENCE [LARGE SCALE GENOMIC DNA]</scope>
</reference>
<proteinExistence type="predicted"/>
<protein>
    <submittedName>
        <fullName evidence="4">Fibrous sheath-interacting protein 1</fullName>
    </submittedName>
</protein>
<reference evidence="4" key="1">
    <citation type="submission" date="2016-06" db="UniProtKB">
        <authorList>
            <consortium name="WormBaseParasite"/>
        </authorList>
    </citation>
    <scope>IDENTIFICATION</scope>
</reference>
<organism evidence="4">
    <name type="scientific">Soboliphyme baturini</name>
    <dbReference type="NCBI Taxonomy" id="241478"/>
    <lineage>
        <taxon>Eukaryota</taxon>
        <taxon>Metazoa</taxon>
        <taxon>Ecdysozoa</taxon>
        <taxon>Nematoda</taxon>
        <taxon>Enoplea</taxon>
        <taxon>Dorylaimia</taxon>
        <taxon>Dioctophymatida</taxon>
        <taxon>Dioctophymatoidea</taxon>
        <taxon>Soboliphymatidae</taxon>
        <taxon>Soboliphyme</taxon>
    </lineage>
</organism>
<evidence type="ECO:0000313" key="2">
    <source>
        <dbReference type="EMBL" id="VDP47713.1"/>
    </source>
</evidence>
<accession>A0A183J925</accession>
<sequence length="233" mass="25786">MADDEIFELYTRSQDCSVVSRSERCCLQNDDGVPSAAAGSGSFVQVRLMEELKLALRAKSDEMHSREEKALLRLKLRSGDKRIKEDEGLVQHQSPKGESIRSPLAESTTKESDGVTDAYPETGLPRSIVYRKEMEVDGNDGEDRSHASSFRGLLVAELNARFERDENYGDSVGDVGVCDTSPLLEALAASPIIPKFLSSFELFVCPLYGTHIATMRNAVAFVFDRLWLRTAAC</sequence>
<name>A0A183J925_9BILA</name>
<keyword evidence="3" id="KW-1185">Reference proteome</keyword>
<gene>
    <name evidence="2" type="ORF">SBAD_LOCUS12373</name>
</gene>
<dbReference type="AlphaFoldDB" id="A0A183J925"/>
<evidence type="ECO:0000313" key="3">
    <source>
        <dbReference type="Proteomes" id="UP000270296"/>
    </source>
</evidence>